<sequence length="395" mass="42263">MSNGHSSILGQLKLSFLGFGLSMGLVFPFYANLFVVWKDGMLLWFCIGCVVAGVTIGVINHRLLTLLLLSKLHQVAMAADRIRKGDLREGCGVRSRDTIGEITEGFDAMTMSLRETIKDISSAANVVDNSAREIGETMSSLDGNMAEHRSNSREIIHVVNGLSDASDSILTLSSEAGEGASSVDSLVQLGVTHVKASEQAISVLDTASKKISANATSLQTSAKEVEAAIADIRAIADQTNLLALNAAIEAARAGEQGRGFAVVADEVRKLSEQAAQATRRIDSVLKRVSQDVASTVELSNENAGAVREGLEASRLSSEIFVQIEQSTSAMRHSVDAVREAADDQQTLVGIVRTRIAENEVRTDDVAQYTASCLSDVQQMVQTAHDLNDITKKFVV</sequence>
<dbReference type="Pfam" id="PF00015">
    <property type="entry name" value="MCPsignal"/>
    <property type="match status" value="1"/>
</dbReference>
<dbReference type="AlphaFoldDB" id="A0A2Z6GF69"/>
<keyword evidence="4" id="KW-1133">Transmembrane helix</keyword>
<dbReference type="OrthoDB" id="8576332at2"/>
<evidence type="ECO:0000259" key="6">
    <source>
        <dbReference type="PROSITE" id="PS50885"/>
    </source>
</evidence>
<feature type="domain" description="Methyl-accepting transducer" evidence="5">
    <location>
        <begin position="123"/>
        <end position="359"/>
    </location>
</feature>
<evidence type="ECO:0000313" key="8">
    <source>
        <dbReference type="Proteomes" id="UP000033070"/>
    </source>
</evidence>
<keyword evidence="1 3" id="KW-0807">Transducer</keyword>
<evidence type="ECO:0000259" key="5">
    <source>
        <dbReference type="PROSITE" id="PS50111"/>
    </source>
</evidence>
<comment type="similarity">
    <text evidence="2">Belongs to the methyl-accepting chemotaxis (MCP) protein family.</text>
</comment>
<dbReference type="GO" id="GO:0016020">
    <property type="term" value="C:membrane"/>
    <property type="evidence" value="ECO:0007669"/>
    <property type="project" value="InterPro"/>
</dbReference>
<dbReference type="STRING" id="1188319.OYT1_01494"/>
<evidence type="ECO:0000256" key="4">
    <source>
        <dbReference type="SAM" id="Phobius"/>
    </source>
</evidence>
<dbReference type="SUPFAM" id="SSF58104">
    <property type="entry name" value="Methyl-accepting chemotaxis protein (MCP) signaling domain"/>
    <property type="match status" value="1"/>
</dbReference>
<evidence type="ECO:0000256" key="2">
    <source>
        <dbReference type="ARBA" id="ARBA00029447"/>
    </source>
</evidence>
<dbReference type="Proteomes" id="UP000033070">
    <property type="component" value="Chromosome"/>
</dbReference>
<dbReference type="SMART" id="SM00304">
    <property type="entry name" value="HAMP"/>
    <property type="match status" value="1"/>
</dbReference>
<keyword evidence="8" id="KW-1185">Reference proteome</keyword>
<accession>A0A2Z6GF69</accession>
<dbReference type="EMBL" id="AP018738">
    <property type="protein sequence ID" value="BBE51884.1"/>
    <property type="molecule type" value="Genomic_DNA"/>
</dbReference>
<keyword evidence="4" id="KW-0472">Membrane</keyword>
<dbReference type="InterPro" id="IPR004089">
    <property type="entry name" value="MCPsignal_dom"/>
</dbReference>
<protein>
    <submittedName>
        <fullName evidence="7">Methyl-accepting chemotaxis protein McpB</fullName>
    </submittedName>
</protein>
<dbReference type="PANTHER" id="PTHR32089:SF112">
    <property type="entry name" value="LYSOZYME-LIKE PROTEIN-RELATED"/>
    <property type="match status" value="1"/>
</dbReference>
<dbReference type="SMART" id="SM00283">
    <property type="entry name" value="MA"/>
    <property type="match status" value="1"/>
</dbReference>
<dbReference type="GO" id="GO:0007165">
    <property type="term" value="P:signal transduction"/>
    <property type="evidence" value="ECO:0007669"/>
    <property type="project" value="UniProtKB-KW"/>
</dbReference>
<dbReference type="InterPro" id="IPR003660">
    <property type="entry name" value="HAMP_dom"/>
</dbReference>
<feature type="transmembrane region" description="Helical" evidence="4">
    <location>
        <begin position="42"/>
        <end position="64"/>
    </location>
</feature>
<dbReference type="CDD" id="cd06225">
    <property type="entry name" value="HAMP"/>
    <property type="match status" value="1"/>
</dbReference>
<feature type="transmembrane region" description="Helical" evidence="4">
    <location>
        <begin position="12"/>
        <end position="30"/>
    </location>
</feature>
<organism evidence="7 8">
    <name type="scientific">Ferriphaselus amnicola</name>
    <dbReference type="NCBI Taxonomy" id="1188319"/>
    <lineage>
        <taxon>Bacteria</taxon>
        <taxon>Pseudomonadati</taxon>
        <taxon>Pseudomonadota</taxon>
        <taxon>Betaproteobacteria</taxon>
        <taxon>Nitrosomonadales</taxon>
        <taxon>Gallionellaceae</taxon>
        <taxon>Ferriphaselus</taxon>
    </lineage>
</organism>
<dbReference type="KEGG" id="fam:OYT1_ch2369"/>
<feature type="domain" description="HAMP" evidence="6">
    <location>
        <begin position="66"/>
        <end position="118"/>
    </location>
</feature>
<evidence type="ECO:0000313" key="7">
    <source>
        <dbReference type="EMBL" id="BBE51884.1"/>
    </source>
</evidence>
<reference evidence="7 8" key="1">
    <citation type="submission" date="2018-06" db="EMBL/GenBank/DDBJ databases">
        <title>OYT1 Genome Sequencing.</title>
        <authorList>
            <person name="Kato S."/>
            <person name="Itoh T."/>
            <person name="Ohkuma M."/>
        </authorList>
    </citation>
    <scope>NUCLEOTIDE SEQUENCE [LARGE SCALE GENOMIC DNA]</scope>
    <source>
        <strain evidence="7 8">OYT1</strain>
    </source>
</reference>
<proteinExistence type="inferred from homology"/>
<dbReference type="Gene3D" id="1.10.287.950">
    <property type="entry name" value="Methyl-accepting chemotaxis protein"/>
    <property type="match status" value="1"/>
</dbReference>
<dbReference type="PROSITE" id="PS50885">
    <property type="entry name" value="HAMP"/>
    <property type="match status" value="1"/>
</dbReference>
<keyword evidence="4" id="KW-0812">Transmembrane</keyword>
<gene>
    <name evidence="7" type="ORF">OYT1_ch2369</name>
</gene>
<dbReference type="PROSITE" id="PS50111">
    <property type="entry name" value="CHEMOTAXIS_TRANSDUC_2"/>
    <property type="match status" value="1"/>
</dbReference>
<dbReference type="RefSeq" id="WP_084611981.1">
    <property type="nucleotide sequence ID" value="NZ_AP018738.1"/>
</dbReference>
<name>A0A2Z6GF69_9PROT</name>
<evidence type="ECO:0000256" key="1">
    <source>
        <dbReference type="ARBA" id="ARBA00023224"/>
    </source>
</evidence>
<dbReference type="PANTHER" id="PTHR32089">
    <property type="entry name" value="METHYL-ACCEPTING CHEMOTAXIS PROTEIN MCPB"/>
    <property type="match status" value="1"/>
</dbReference>
<dbReference type="Pfam" id="PF00672">
    <property type="entry name" value="HAMP"/>
    <property type="match status" value="1"/>
</dbReference>
<evidence type="ECO:0000256" key="3">
    <source>
        <dbReference type="PROSITE-ProRule" id="PRU00284"/>
    </source>
</evidence>